<evidence type="ECO:0000313" key="2">
    <source>
        <dbReference type="EMBL" id="RRJ84038.1"/>
    </source>
</evidence>
<accession>A0A3P3VQ20</accession>
<dbReference type="Pfam" id="PF17775">
    <property type="entry name" value="YchJ_M-like"/>
    <property type="match status" value="1"/>
</dbReference>
<comment type="caution">
    <text evidence="2">The sequence shown here is derived from an EMBL/GenBank/DDBJ whole genome shotgun (WGS) entry which is preliminary data.</text>
</comment>
<gene>
    <name evidence="2" type="ORF">D0544_02655</name>
</gene>
<protein>
    <submittedName>
        <fullName evidence="2">YchJ family protein</fullName>
    </submittedName>
</protein>
<dbReference type="RefSeq" id="WP_125014465.1">
    <property type="nucleotide sequence ID" value="NZ_QWEZ01000001.1"/>
</dbReference>
<dbReference type="Pfam" id="PF02810">
    <property type="entry name" value="SEC-C"/>
    <property type="match status" value="2"/>
</dbReference>
<dbReference type="NCBIfam" id="NF002486">
    <property type="entry name" value="PRK01752.1"/>
    <property type="match status" value="1"/>
</dbReference>
<sequence length="163" mass="18021">MPSPDPTATCPCLSGQLYSRCCAPLHRGQKQAGSAEQLMRSRYSACALGLVDYLITTTQLSQRHLLDRAALSDWLSHSHWQRLEILATEAGGSDDSLGRVEFNAWYQLDGQGELLCHHESSRFIREAGNWVFVDPTVKPRAPGRNSPCPCGSGKKFKRCCADL</sequence>
<dbReference type="SUPFAM" id="SSF103642">
    <property type="entry name" value="Sec-C motif"/>
    <property type="match status" value="1"/>
</dbReference>
<dbReference type="PANTHER" id="PTHR33747">
    <property type="entry name" value="UPF0225 PROTEIN SCO1677"/>
    <property type="match status" value="1"/>
</dbReference>
<dbReference type="AlphaFoldDB" id="A0A3P3VQ20"/>
<dbReference type="PANTHER" id="PTHR33747:SF1">
    <property type="entry name" value="ADENYLATE CYCLASE-ASSOCIATED CAP C-TERMINAL DOMAIN-CONTAINING PROTEIN"/>
    <property type="match status" value="1"/>
</dbReference>
<dbReference type="SUPFAM" id="SSF54427">
    <property type="entry name" value="NTF2-like"/>
    <property type="match status" value="1"/>
</dbReference>
<dbReference type="InterPro" id="IPR048469">
    <property type="entry name" value="YchJ-like_M"/>
</dbReference>
<organism evidence="2 3">
    <name type="scientific">Aestuariirhabdus litorea</name>
    <dbReference type="NCBI Taxonomy" id="2528527"/>
    <lineage>
        <taxon>Bacteria</taxon>
        <taxon>Pseudomonadati</taxon>
        <taxon>Pseudomonadota</taxon>
        <taxon>Gammaproteobacteria</taxon>
        <taxon>Oceanospirillales</taxon>
        <taxon>Aestuariirhabdaceae</taxon>
        <taxon>Aestuariirhabdus</taxon>
    </lineage>
</organism>
<reference evidence="2 3" key="1">
    <citation type="submission" date="2018-08" db="EMBL/GenBank/DDBJ databases">
        <authorList>
            <person name="Khan S.A."/>
        </authorList>
    </citation>
    <scope>NUCLEOTIDE SEQUENCE [LARGE SCALE GENOMIC DNA]</scope>
    <source>
        <strain evidence="2 3">GTF-13</strain>
    </source>
</reference>
<dbReference type="InterPro" id="IPR004027">
    <property type="entry name" value="SEC_C_motif"/>
</dbReference>
<dbReference type="InterPro" id="IPR032710">
    <property type="entry name" value="NTF2-like_dom_sf"/>
</dbReference>
<evidence type="ECO:0000259" key="1">
    <source>
        <dbReference type="Pfam" id="PF17775"/>
    </source>
</evidence>
<dbReference type="Gene3D" id="3.10.450.50">
    <property type="match status" value="1"/>
</dbReference>
<proteinExistence type="predicted"/>
<evidence type="ECO:0000313" key="3">
    <source>
        <dbReference type="Proteomes" id="UP000280792"/>
    </source>
</evidence>
<dbReference type="EMBL" id="QWEZ01000001">
    <property type="protein sequence ID" value="RRJ84038.1"/>
    <property type="molecule type" value="Genomic_DNA"/>
</dbReference>
<keyword evidence="3" id="KW-1185">Reference proteome</keyword>
<reference evidence="2 3" key="2">
    <citation type="submission" date="2018-12" db="EMBL/GenBank/DDBJ databases">
        <title>Simiduia agarivorans gen. nov., sp. nov., a marine, agarolytic bacterium isolated from shallow coastal water from Keelung, Taiwan.</title>
        <authorList>
            <person name="Shieh W.Y."/>
        </authorList>
    </citation>
    <scope>NUCLEOTIDE SEQUENCE [LARGE SCALE GENOMIC DNA]</scope>
    <source>
        <strain evidence="2 3">GTF-13</strain>
    </source>
</reference>
<dbReference type="Proteomes" id="UP000280792">
    <property type="component" value="Unassembled WGS sequence"/>
</dbReference>
<feature type="domain" description="YchJ-like middle NTF2-like" evidence="1">
    <location>
        <begin position="34"/>
        <end position="134"/>
    </location>
</feature>
<name>A0A3P3VQ20_9GAMM</name>